<sequence>MNIRHHYLRRWLLQKSIFAQHAPPSPIVMTNIAKHRTPSASIMLGRTLRTRTFQNQSLPSGSIVKGGRAQNFAMLRRFFSSSRVNSKTPSGQQSSSLSQRLRTLSKEYGWSALWIYLLLSAMDFPFCFAAVRLLGVERIGHYEHVFFESVKLAANSVWPGSENVGSESGESKDSVAQVDEESADTSQQQTGGEEASLWTQLALAYAIHKSFIFVRVPLTAAITPKVVRVLRHWGWDIVKGRPKGM</sequence>
<dbReference type="EMBL" id="KZ825820">
    <property type="protein sequence ID" value="PYH97758.1"/>
    <property type="molecule type" value="Genomic_DNA"/>
</dbReference>
<evidence type="ECO:0000313" key="5">
    <source>
        <dbReference type="Proteomes" id="UP000247810"/>
    </source>
</evidence>
<dbReference type="Pfam" id="PF06916">
    <property type="entry name" value="FAM210A-B_dom"/>
    <property type="match status" value="1"/>
</dbReference>
<feature type="transmembrane region" description="Helical" evidence="2">
    <location>
        <begin position="108"/>
        <end position="131"/>
    </location>
</feature>
<dbReference type="PANTHER" id="PTHR21377">
    <property type="entry name" value="PROTEIN FAM210B, MITOCHONDRIAL"/>
    <property type="match status" value="1"/>
</dbReference>
<dbReference type="PANTHER" id="PTHR21377:SF0">
    <property type="entry name" value="PROTEIN FAM210B, MITOCHONDRIAL"/>
    <property type="match status" value="1"/>
</dbReference>
<dbReference type="STRING" id="1448320.A0A319EAK4"/>
<evidence type="ECO:0000259" key="3">
    <source>
        <dbReference type="Pfam" id="PF06916"/>
    </source>
</evidence>
<keyword evidence="2" id="KW-0472">Membrane</keyword>
<dbReference type="AlphaFoldDB" id="A0A319EAK4"/>
<gene>
    <name evidence="4" type="ORF">BO71DRAFT_395884</name>
</gene>
<dbReference type="InterPro" id="IPR045866">
    <property type="entry name" value="FAM210A/B-like"/>
</dbReference>
<dbReference type="Proteomes" id="UP000247810">
    <property type="component" value="Unassembled WGS sequence"/>
</dbReference>
<evidence type="ECO:0000313" key="4">
    <source>
        <dbReference type="EMBL" id="PYH97758.1"/>
    </source>
</evidence>
<proteinExistence type="predicted"/>
<dbReference type="InterPro" id="IPR009688">
    <property type="entry name" value="FAM210A/B-like_dom"/>
</dbReference>
<protein>
    <recommendedName>
        <fullName evidence="3">DUF1279 domain-containing protein</fullName>
    </recommendedName>
</protein>
<reference evidence="4 5" key="1">
    <citation type="submission" date="2018-02" db="EMBL/GenBank/DDBJ databases">
        <title>The genomes of Aspergillus section Nigri reveals drivers in fungal speciation.</title>
        <authorList>
            <consortium name="DOE Joint Genome Institute"/>
            <person name="Vesth T.C."/>
            <person name="Nybo J."/>
            <person name="Theobald S."/>
            <person name="Brandl J."/>
            <person name="Frisvad J.C."/>
            <person name="Nielsen K.F."/>
            <person name="Lyhne E.K."/>
            <person name="Kogle M.E."/>
            <person name="Kuo A."/>
            <person name="Riley R."/>
            <person name="Clum A."/>
            <person name="Nolan M."/>
            <person name="Lipzen A."/>
            <person name="Salamov A."/>
            <person name="Henrissat B."/>
            <person name="Wiebenga A."/>
            <person name="De vries R.P."/>
            <person name="Grigoriev I.V."/>
            <person name="Mortensen U.H."/>
            <person name="Andersen M.R."/>
            <person name="Baker S.E."/>
        </authorList>
    </citation>
    <scope>NUCLEOTIDE SEQUENCE [LARGE SCALE GENOMIC DNA]</scope>
    <source>
        <strain evidence="4 5">CBS 707.79</strain>
    </source>
</reference>
<dbReference type="GO" id="GO:0005739">
    <property type="term" value="C:mitochondrion"/>
    <property type="evidence" value="ECO:0007669"/>
    <property type="project" value="TreeGrafter"/>
</dbReference>
<keyword evidence="2" id="KW-0812">Transmembrane</keyword>
<feature type="domain" description="DUF1279" evidence="3">
    <location>
        <begin position="99"/>
        <end position="224"/>
    </location>
</feature>
<name>A0A319EAK4_9EURO</name>
<evidence type="ECO:0000256" key="1">
    <source>
        <dbReference type="SAM" id="MobiDB-lite"/>
    </source>
</evidence>
<feature type="region of interest" description="Disordered" evidence="1">
    <location>
        <begin position="162"/>
        <end position="192"/>
    </location>
</feature>
<dbReference type="VEuPathDB" id="FungiDB:BO71DRAFT_395884"/>
<organism evidence="4 5">
    <name type="scientific">Aspergillus ellipticus CBS 707.79</name>
    <dbReference type="NCBI Taxonomy" id="1448320"/>
    <lineage>
        <taxon>Eukaryota</taxon>
        <taxon>Fungi</taxon>
        <taxon>Dikarya</taxon>
        <taxon>Ascomycota</taxon>
        <taxon>Pezizomycotina</taxon>
        <taxon>Eurotiomycetes</taxon>
        <taxon>Eurotiomycetidae</taxon>
        <taxon>Eurotiales</taxon>
        <taxon>Aspergillaceae</taxon>
        <taxon>Aspergillus</taxon>
        <taxon>Aspergillus subgen. Circumdati</taxon>
    </lineage>
</organism>
<dbReference type="OrthoDB" id="426386at2759"/>
<evidence type="ECO:0000256" key="2">
    <source>
        <dbReference type="SAM" id="Phobius"/>
    </source>
</evidence>
<keyword evidence="2" id="KW-1133">Transmembrane helix</keyword>
<keyword evidence="5" id="KW-1185">Reference proteome</keyword>
<accession>A0A319EAK4</accession>